<evidence type="ECO:0000259" key="1">
    <source>
        <dbReference type="PROSITE" id="PS51832"/>
    </source>
</evidence>
<reference evidence="2 3" key="1">
    <citation type="submission" date="2017-01" db="EMBL/GenBank/DDBJ databases">
        <authorList>
            <person name="Erauso G."/>
        </authorList>
    </citation>
    <scope>NUCLEOTIDE SEQUENCE [LARGE SCALE GENOMIC DNA]</scope>
    <source>
        <strain evidence="2">MESINF1</strain>
    </source>
</reference>
<dbReference type="CDD" id="cd00077">
    <property type="entry name" value="HDc"/>
    <property type="match status" value="1"/>
</dbReference>
<feature type="domain" description="HD-GYP" evidence="1">
    <location>
        <begin position="86"/>
        <end position="274"/>
    </location>
</feature>
<sequence length="274" mass="31119">MVGEGSWIFDESFNAAKMLEYESKMDEFIGENPLDACCIYDTSVINKRMLLQISGLHPFIFDTDSFTPNYDYFKDTYGHVCESDECRQLYMGTATMASEMFRIRGFYTEDHCKNVSRLACAIARKMNEIRLAGELETAGMIHDIGMMTIFSEMIGKPGKLAWFESQLLHEHPLVGYELVKKVPFPRPIAKAILEHHERLDGSGYPLGLKGDEISIGGKILAVAEVVSAMSFYRIYRDDYGVEVALNEIEKEADRFYDSDVVGACLKCFEEGFEF</sequence>
<dbReference type="InterPro" id="IPR037522">
    <property type="entry name" value="HD_GYP_dom"/>
</dbReference>
<dbReference type="SMART" id="SM00471">
    <property type="entry name" value="HDc"/>
    <property type="match status" value="1"/>
</dbReference>
<keyword evidence="3" id="KW-1185">Reference proteome</keyword>
<dbReference type="EMBL" id="LS974202">
    <property type="protein sequence ID" value="SSC12990.1"/>
    <property type="molecule type" value="Genomic_DNA"/>
</dbReference>
<organism evidence="2 3">
    <name type="scientific">Mesotoga infera</name>
    <dbReference type="NCBI Taxonomy" id="1236046"/>
    <lineage>
        <taxon>Bacteria</taxon>
        <taxon>Thermotogati</taxon>
        <taxon>Thermotogota</taxon>
        <taxon>Thermotogae</taxon>
        <taxon>Kosmotogales</taxon>
        <taxon>Kosmotogaceae</taxon>
        <taxon>Mesotoga</taxon>
    </lineage>
</organism>
<protein>
    <submittedName>
        <fullName evidence="2">HD-GYP domain-containing protein</fullName>
    </submittedName>
</protein>
<dbReference type="Proteomes" id="UP000250796">
    <property type="component" value="Chromosome MESINF"/>
</dbReference>
<evidence type="ECO:0000313" key="2">
    <source>
        <dbReference type="EMBL" id="SSC12990.1"/>
    </source>
</evidence>
<dbReference type="AlphaFoldDB" id="A0A7Z7LFM3"/>
<accession>A0A7Z7LFM3</accession>
<proteinExistence type="predicted"/>
<dbReference type="InterPro" id="IPR025847">
    <property type="entry name" value="MEDS_domain"/>
</dbReference>
<dbReference type="PANTHER" id="PTHR43155:SF2">
    <property type="entry name" value="CYCLIC DI-GMP PHOSPHODIESTERASE PA4108"/>
    <property type="match status" value="1"/>
</dbReference>
<gene>
    <name evidence="2" type="ORF">MESINF_1546</name>
</gene>
<dbReference type="PANTHER" id="PTHR43155">
    <property type="entry name" value="CYCLIC DI-GMP PHOSPHODIESTERASE PA4108-RELATED"/>
    <property type="match status" value="1"/>
</dbReference>
<dbReference type="KEGG" id="minf:MESINF_1546"/>
<dbReference type="InterPro" id="IPR003607">
    <property type="entry name" value="HD/PDEase_dom"/>
</dbReference>
<dbReference type="NCBIfam" id="TIGR00277">
    <property type="entry name" value="HDIG"/>
    <property type="match status" value="1"/>
</dbReference>
<dbReference type="PROSITE" id="PS51832">
    <property type="entry name" value="HD_GYP"/>
    <property type="match status" value="1"/>
</dbReference>
<evidence type="ECO:0000313" key="3">
    <source>
        <dbReference type="Proteomes" id="UP000250796"/>
    </source>
</evidence>
<dbReference type="Pfam" id="PF14417">
    <property type="entry name" value="MEDS"/>
    <property type="match status" value="1"/>
</dbReference>
<dbReference type="Gene3D" id="1.10.3210.10">
    <property type="entry name" value="Hypothetical protein af1432"/>
    <property type="match status" value="1"/>
</dbReference>
<name>A0A7Z7LFM3_9BACT</name>
<dbReference type="InterPro" id="IPR006675">
    <property type="entry name" value="HDIG_dom"/>
</dbReference>
<dbReference type="SUPFAM" id="SSF109604">
    <property type="entry name" value="HD-domain/PDEase-like"/>
    <property type="match status" value="1"/>
</dbReference>
<dbReference type="Pfam" id="PF13487">
    <property type="entry name" value="HD_5"/>
    <property type="match status" value="1"/>
</dbReference>